<organism evidence="2 3">
    <name type="scientific">Rhizoctonia solani</name>
    <dbReference type="NCBI Taxonomy" id="456999"/>
    <lineage>
        <taxon>Eukaryota</taxon>
        <taxon>Fungi</taxon>
        <taxon>Dikarya</taxon>
        <taxon>Basidiomycota</taxon>
        <taxon>Agaricomycotina</taxon>
        <taxon>Agaricomycetes</taxon>
        <taxon>Cantharellales</taxon>
        <taxon>Ceratobasidiaceae</taxon>
        <taxon>Rhizoctonia</taxon>
    </lineage>
</organism>
<comment type="caution">
    <text evidence="2">The sequence shown here is derived from an EMBL/GenBank/DDBJ whole genome shotgun (WGS) entry which is preliminary data.</text>
</comment>
<feature type="compositionally biased region" description="Polar residues" evidence="1">
    <location>
        <begin position="451"/>
        <end position="471"/>
    </location>
</feature>
<reference evidence="2" key="1">
    <citation type="submission" date="2021-01" db="EMBL/GenBank/DDBJ databases">
        <authorList>
            <person name="Kaushik A."/>
        </authorList>
    </citation>
    <scope>NUCLEOTIDE SEQUENCE</scope>
    <source>
        <strain evidence="2">AG6-10EEA</strain>
    </source>
</reference>
<dbReference type="AlphaFoldDB" id="A0A8H3A8G3"/>
<gene>
    <name evidence="2" type="ORF">RDB_LOCUS5504</name>
</gene>
<sequence length="758" mass="83441">MAASTLSEAARAAAESLTLESAPDLEQNDSESNNLKDSASDLPSFPPLNLILMNPPPDPIVLATEPEPAHVEEDRIEMDLLEESAPEDQIVGIEDEEPLAGIELVEDLTVGVDVALLGPVERVKETSNIWDTHASDELPAEIGQANPSSGESALIMETEVLIDPKQPYRILVENELDVLLSACTLIGKNQRVICYMPCGTPPLSFYKQLIEGVTGIPVYFAERMNAAKRDAAYKHSLQNNGSVVLMPSTLSSEVILEGDNSWVIHIGWPPSREKYLSQVRGHQAKNNVIVAYSGDLEWYPSHAPLMDLTQDWPKYGASFIASVNALRHSFDSTLADIPDEVKEKVYADWIQSHGVYGPRYVKSWDSTMLVLQANHYLLYVLKYRCKDSDSDNTERILLPEVSPGFVAQNLLESAVHTGALLVKYHDSGLNHISSLARPEIKPATPAIMDSTEVNTSPAGTSTSGLPGQLSSGDRVRKQNTASRAETRSEKIDFKLTPGHTYFTIDEEFDAIPLMCYISEKYDKTVCFLEGQGSLRHYQKLFSKITQTTSVVIAPEATNSDQANNEAALRFVNSSIPAILLLTYSTTNLPTLLRENRVGCCIYWGFHLPLKQAKKHRDQLVCSSTTMIISKAQQSELKRQSGDIIEHPGARALVDLGPKSLLWPMRNNTVSVLMTEETTAKGLYVNRIYGLGTVSRAERSAEEVIRMANRYSAKVLLRGVLEDGSENFPPVAGRLPIPRTVVERFSLQPAVSVGLVSIG</sequence>
<feature type="compositionally biased region" description="Low complexity" evidence="1">
    <location>
        <begin position="1"/>
        <end position="22"/>
    </location>
</feature>
<protein>
    <submittedName>
        <fullName evidence="2">Uncharacterized protein</fullName>
    </submittedName>
</protein>
<proteinExistence type="predicted"/>
<feature type="region of interest" description="Disordered" evidence="1">
    <location>
        <begin position="450"/>
        <end position="487"/>
    </location>
</feature>
<feature type="region of interest" description="Disordered" evidence="1">
    <location>
        <begin position="1"/>
        <end position="46"/>
    </location>
</feature>
<accession>A0A8H3A8G3</accession>
<dbReference type="EMBL" id="CAJMXA010000088">
    <property type="protein sequence ID" value="CAE6415348.1"/>
    <property type="molecule type" value="Genomic_DNA"/>
</dbReference>
<evidence type="ECO:0000313" key="3">
    <source>
        <dbReference type="Proteomes" id="UP000663853"/>
    </source>
</evidence>
<evidence type="ECO:0000256" key="1">
    <source>
        <dbReference type="SAM" id="MobiDB-lite"/>
    </source>
</evidence>
<evidence type="ECO:0000313" key="2">
    <source>
        <dbReference type="EMBL" id="CAE6415348.1"/>
    </source>
</evidence>
<name>A0A8H3A8G3_9AGAM</name>
<dbReference type="Proteomes" id="UP000663853">
    <property type="component" value="Unassembled WGS sequence"/>
</dbReference>